<dbReference type="OrthoDB" id="3565018at2759"/>
<feature type="domain" description="DUF7580" evidence="2">
    <location>
        <begin position="332"/>
        <end position="578"/>
    </location>
</feature>
<dbReference type="EMBL" id="GL385395">
    <property type="protein sequence ID" value="EJT82024.1"/>
    <property type="molecule type" value="Genomic_DNA"/>
</dbReference>
<evidence type="ECO:0000256" key="1">
    <source>
        <dbReference type="SAM" id="MobiDB-lite"/>
    </source>
</evidence>
<evidence type="ECO:0000313" key="4">
    <source>
        <dbReference type="EnsemblFungi" id="EJT82024"/>
    </source>
</evidence>
<reference evidence="3" key="2">
    <citation type="submission" date="2010-07" db="EMBL/GenBank/DDBJ databases">
        <authorList>
            <consortium name="The Broad Institute Genome Sequencing Platform"/>
            <consortium name="Broad Institute Genome Sequencing Center for Infectious Disease"/>
            <person name="Ma L.-J."/>
            <person name="Dead R."/>
            <person name="Young S."/>
            <person name="Zeng Q."/>
            <person name="Koehrsen M."/>
            <person name="Alvarado L."/>
            <person name="Berlin A."/>
            <person name="Chapman S.B."/>
            <person name="Chen Z."/>
            <person name="Freedman E."/>
            <person name="Gellesch M."/>
            <person name="Goldberg J."/>
            <person name="Griggs A."/>
            <person name="Gujja S."/>
            <person name="Heilman E.R."/>
            <person name="Heiman D."/>
            <person name="Hepburn T."/>
            <person name="Howarth C."/>
            <person name="Jen D."/>
            <person name="Larson L."/>
            <person name="Mehta T."/>
            <person name="Neiman D."/>
            <person name="Pearson M."/>
            <person name="Roberts A."/>
            <person name="Saif S."/>
            <person name="Shea T."/>
            <person name="Shenoy N."/>
            <person name="Sisk P."/>
            <person name="Stolte C."/>
            <person name="Sykes S."/>
            <person name="Walk T."/>
            <person name="White J."/>
            <person name="Yandava C."/>
            <person name="Haas B."/>
            <person name="Nusbaum C."/>
            <person name="Birren B."/>
        </authorList>
    </citation>
    <scope>NUCLEOTIDE SEQUENCE</scope>
    <source>
        <strain evidence="3">R3-111a-1</strain>
    </source>
</reference>
<dbReference type="GeneID" id="20342456"/>
<dbReference type="Pfam" id="PF24476">
    <property type="entry name" value="DUF7580"/>
    <property type="match status" value="1"/>
</dbReference>
<name>J3NL57_GAET3</name>
<dbReference type="VEuPathDB" id="FungiDB:GGTG_01998"/>
<dbReference type="Proteomes" id="UP000006039">
    <property type="component" value="Unassembled WGS sequence"/>
</dbReference>
<protein>
    <recommendedName>
        <fullName evidence="2">DUF7580 domain-containing protein</fullName>
    </recommendedName>
</protein>
<feature type="region of interest" description="Disordered" evidence="1">
    <location>
        <begin position="460"/>
        <end position="486"/>
    </location>
</feature>
<reference evidence="3" key="3">
    <citation type="submission" date="2010-09" db="EMBL/GenBank/DDBJ databases">
        <title>Annotation of Gaeumannomyces graminis var. tritici R3-111a-1.</title>
        <authorList>
            <consortium name="The Broad Institute Genome Sequencing Platform"/>
            <person name="Ma L.-J."/>
            <person name="Dead R."/>
            <person name="Young S.K."/>
            <person name="Zeng Q."/>
            <person name="Gargeya S."/>
            <person name="Fitzgerald M."/>
            <person name="Haas B."/>
            <person name="Abouelleil A."/>
            <person name="Alvarado L."/>
            <person name="Arachchi H.M."/>
            <person name="Berlin A."/>
            <person name="Brown A."/>
            <person name="Chapman S.B."/>
            <person name="Chen Z."/>
            <person name="Dunbar C."/>
            <person name="Freedman E."/>
            <person name="Gearin G."/>
            <person name="Gellesch M."/>
            <person name="Goldberg J."/>
            <person name="Griggs A."/>
            <person name="Gujja S."/>
            <person name="Heiman D."/>
            <person name="Howarth C."/>
            <person name="Larson L."/>
            <person name="Lui A."/>
            <person name="MacDonald P.J.P."/>
            <person name="Mehta T."/>
            <person name="Montmayeur A."/>
            <person name="Murphy C."/>
            <person name="Neiman D."/>
            <person name="Pearson M."/>
            <person name="Priest M."/>
            <person name="Roberts A."/>
            <person name="Saif S."/>
            <person name="Shea T."/>
            <person name="Shenoy N."/>
            <person name="Sisk P."/>
            <person name="Stolte C."/>
            <person name="Sykes S."/>
            <person name="Yandava C."/>
            <person name="Wortman J."/>
            <person name="Nusbaum C."/>
            <person name="Birren B."/>
        </authorList>
    </citation>
    <scope>NUCLEOTIDE SEQUENCE</scope>
    <source>
        <strain evidence="3">R3-111a-1</strain>
    </source>
</reference>
<dbReference type="eggNOG" id="ENOG502SK8M">
    <property type="taxonomic scope" value="Eukaryota"/>
</dbReference>
<organism evidence="3">
    <name type="scientific">Gaeumannomyces tritici (strain R3-111a-1)</name>
    <name type="common">Wheat and barley take-all root rot fungus</name>
    <name type="synonym">Gaeumannomyces graminis var. tritici</name>
    <dbReference type="NCBI Taxonomy" id="644352"/>
    <lineage>
        <taxon>Eukaryota</taxon>
        <taxon>Fungi</taxon>
        <taxon>Dikarya</taxon>
        <taxon>Ascomycota</taxon>
        <taxon>Pezizomycotina</taxon>
        <taxon>Sordariomycetes</taxon>
        <taxon>Sordariomycetidae</taxon>
        <taxon>Magnaporthales</taxon>
        <taxon>Magnaporthaceae</taxon>
        <taxon>Gaeumannomyces</taxon>
    </lineage>
</organism>
<dbReference type="PANTHER" id="PTHR35186">
    <property type="entry name" value="ANK_REP_REGION DOMAIN-CONTAINING PROTEIN"/>
    <property type="match status" value="1"/>
</dbReference>
<dbReference type="STRING" id="644352.J3NL57"/>
<dbReference type="RefSeq" id="XP_009218033.1">
    <property type="nucleotide sequence ID" value="XM_009219769.1"/>
</dbReference>
<dbReference type="AlphaFoldDB" id="J3NL57"/>
<dbReference type="HOGENOM" id="CLU_026305_6_1_1"/>
<reference evidence="5" key="1">
    <citation type="submission" date="2010-07" db="EMBL/GenBank/DDBJ databases">
        <title>The genome sequence of Gaeumannomyces graminis var. tritici strain R3-111a-1.</title>
        <authorList>
            <consortium name="The Broad Institute Genome Sequencing Platform"/>
            <person name="Ma L.-J."/>
            <person name="Dead R."/>
            <person name="Young S."/>
            <person name="Zeng Q."/>
            <person name="Koehrsen M."/>
            <person name="Alvarado L."/>
            <person name="Berlin A."/>
            <person name="Chapman S.B."/>
            <person name="Chen Z."/>
            <person name="Freedman E."/>
            <person name="Gellesch M."/>
            <person name="Goldberg J."/>
            <person name="Griggs A."/>
            <person name="Gujja S."/>
            <person name="Heilman E.R."/>
            <person name="Heiman D."/>
            <person name="Hepburn T."/>
            <person name="Howarth C."/>
            <person name="Jen D."/>
            <person name="Larson L."/>
            <person name="Mehta T."/>
            <person name="Neiman D."/>
            <person name="Pearson M."/>
            <person name="Roberts A."/>
            <person name="Saif S."/>
            <person name="Shea T."/>
            <person name="Shenoy N."/>
            <person name="Sisk P."/>
            <person name="Stolte C."/>
            <person name="Sykes S."/>
            <person name="Walk T."/>
            <person name="White J."/>
            <person name="Yandava C."/>
            <person name="Haas B."/>
            <person name="Nusbaum C."/>
            <person name="Birren B."/>
        </authorList>
    </citation>
    <scope>NUCLEOTIDE SEQUENCE [LARGE SCALE GENOMIC DNA]</scope>
    <source>
        <strain evidence="5">R3-111a-1</strain>
    </source>
</reference>
<evidence type="ECO:0000313" key="5">
    <source>
        <dbReference type="Proteomes" id="UP000006039"/>
    </source>
</evidence>
<proteinExistence type="predicted"/>
<evidence type="ECO:0000313" key="3">
    <source>
        <dbReference type="EMBL" id="EJT82024.1"/>
    </source>
</evidence>
<dbReference type="EnsemblFungi" id="EJT82024">
    <property type="protein sequence ID" value="EJT82024"/>
    <property type="gene ID" value="GGTG_01998"/>
</dbReference>
<gene>
    <name evidence="4" type="primary">20342456</name>
    <name evidence="3" type="ORF">GGTG_01998</name>
</gene>
<accession>J3NL57</accession>
<reference evidence="4" key="4">
    <citation type="journal article" date="2015" name="G3 (Bethesda)">
        <title>Genome sequences of three phytopathogenic species of the Magnaporthaceae family of fungi.</title>
        <authorList>
            <person name="Okagaki L.H."/>
            <person name="Nunes C.C."/>
            <person name="Sailsbery J."/>
            <person name="Clay B."/>
            <person name="Brown D."/>
            <person name="John T."/>
            <person name="Oh Y."/>
            <person name="Young N."/>
            <person name="Fitzgerald M."/>
            <person name="Haas B.J."/>
            <person name="Zeng Q."/>
            <person name="Young S."/>
            <person name="Adiconis X."/>
            <person name="Fan L."/>
            <person name="Levin J.Z."/>
            <person name="Mitchell T.K."/>
            <person name="Okubara P.A."/>
            <person name="Farman M.L."/>
            <person name="Kohn L.M."/>
            <person name="Birren B."/>
            <person name="Ma L.-J."/>
            <person name="Dean R.A."/>
        </authorList>
    </citation>
    <scope>NUCLEOTIDE SEQUENCE</scope>
    <source>
        <strain evidence="4">R3-111a-1</strain>
    </source>
</reference>
<sequence>MSGFEIAGAVLGALPIAITALEKYREANRTYRFWRGIRREHNNFRQELNHQRYLFSTNLEILLLPLVVDDDMIKTLCANPGGPEWKRPETEKALQIRLGGAYPHYLAIMEALETTVRELNKELALDSPAVQDGFKGTLTTDGGSTMRKLLEELTRRNNQLETLLGQTDKVAQLSQQRAGAADQLGGVGATAAAKIDAALLSFWKSAATLYNMLQAAWTGCSCSKAHVINMLLQHHPAAKKGRFEILLAASDREHPWELHRTLVTVGEDESRRVTEAPGLVATNEIGDGSILKREPGHRSAKVLKSAMRTKAVLAAPGAQAASTVTAAVMVIQTPTAAERITDLCKSLQSTDGCTCVGFLHDEDDDNSRYFLYPQSKQLAFKIESISLAQLISEEELPPLTFQQRLFLSMTLASSFLQLLESPWIPHLWTKADIIFFPDPNCPGIFLLERPHVRGQSTDACTMQKGPNNTGGSGTTKPLPRPLSNDEKRQQSLARLGVVLAELCFRCSIEKRRAQRGADDPDILLAISWLKEMAGEAAGHHYQTAVKWCLVDNRVSSGDPDSWRREMLRLVVAPLEGAYQQFTTGG</sequence>
<keyword evidence="5" id="KW-1185">Reference proteome</keyword>
<evidence type="ECO:0000259" key="2">
    <source>
        <dbReference type="Pfam" id="PF24476"/>
    </source>
</evidence>
<reference evidence="4" key="5">
    <citation type="submission" date="2018-04" db="UniProtKB">
        <authorList>
            <consortium name="EnsemblFungi"/>
        </authorList>
    </citation>
    <scope>IDENTIFICATION</scope>
    <source>
        <strain evidence="4">R3-111a-1</strain>
    </source>
</reference>
<dbReference type="PANTHER" id="PTHR35186:SF4">
    <property type="entry name" value="PRION-INHIBITION AND PROPAGATION HELO DOMAIN-CONTAINING PROTEIN"/>
    <property type="match status" value="1"/>
</dbReference>
<dbReference type="InterPro" id="IPR056002">
    <property type="entry name" value="DUF7580"/>
</dbReference>